<feature type="domain" description="DDT" evidence="5">
    <location>
        <begin position="419"/>
        <end position="485"/>
    </location>
</feature>
<keyword evidence="2 3" id="KW-0539">Nucleus</keyword>
<accession>A0A9W8DX26</accession>
<dbReference type="PROSITE" id="PS50827">
    <property type="entry name" value="DDT"/>
    <property type="match status" value="1"/>
</dbReference>
<feature type="region of interest" description="Disordered" evidence="4">
    <location>
        <begin position="283"/>
        <end position="357"/>
    </location>
</feature>
<comment type="subcellular location">
    <subcellularLocation>
        <location evidence="1 3">Nucleus</location>
    </subcellularLocation>
</comment>
<evidence type="ECO:0000256" key="2">
    <source>
        <dbReference type="ARBA" id="ARBA00023242"/>
    </source>
</evidence>
<dbReference type="InterPro" id="IPR018501">
    <property type="entry name" value="DDT_dom"/>
</dbReference>
<dbReference type="GO" id="GO:0000781">
    <property type="term" value="C:chromosome, telomeric region"/>
    <property type="evidence" value="ECO:0007669"/>
    <property type="project" value="GOC"/>
</dbReference>
<feature type="domain" description="WAC" evidence="6">
    <location>
        <begin position="27"/>
        <end position="135"/>
    </location>
</feature>
<evidence type="ECO:0000259" key="6">
    <source>
        <dbReference type="PROSITE" id="PS51136"/>
    </source>
</evidence>
<reference evidence="7" key="1">
    <citation type="submission" date="2022-07" db="EMBL/GenBank/DDBJ databases">
        <title>Phylogenomic reconstructions and comparative analyses of Kickxellomycotina fungi.</title>
        <authorList>
            <person name="Reynolds N.K."/>
            <person name="Stajich J.E."/>
            <person name="Barry K."/>
            <person name="Grigoriev I.V."/>
            <person name="Crous P."/>
            <person name="Smith M.E."/>
        </authorList>
    </citation>
    <scope>NUCLEOTIDE SEQUENCE</scope>
    <source>
        <strain evidence="7">RSA 861</strain>
    </source>
</reference>
<dbReference type="PANTHER" id="PTHR32075:SF6">
    <property type="entry name" value="ISWI CHROMATIN-REMODELING COMPLEX SUBUNIT YPL216W-RELATED"/>
    <property type="match status" value="1"/>
</dbReference>
<feature type="region of interest" description="Disordered" evidence="4">
    <location>
        <begin position="498"/>
        <end position="590"/>
    </location>
</feature>
<feature type="compositionally biased region" description="Polar residues" evidence="4">
    <location>
        <begin position="532"/>
        <end position="542"/>
    </location>
</feature>
<proteinExistence type="predicted"/>
<dbReference type="InterPro" id="IPR028941">
    <property type="entry name" value="WHIM2_dom"/>
</dbReference>
<dbReference type="Proteomes" id="UP001150569">
    <property type="component" value="Unassembled WGS sequence"/>
</dbReference>
<feature type="compositionally biased region" description="Basic and acidic residues" evidence="4">
    <location>
        <begin position="12"/>
        <end position="26"/>
    </location>
</feature>
<keyword evidence="8" id="KW-1185">Reference proteome</keyword>
<dbReference type="PROSITE" id="PS51136">
    <property type="entry name" value="WAC"/>
    <property type="match status" value="1"/>
</dbReference>
<dbReference type="GO" id="GO:0005634">
    <property type="term" value="C:nucleus"/>
    <property type="evidence" value="ECO:0007669"/>
    <property type="project" value="UniProtKB-SubCell"/>
</dbReference>
<evidence type="ECO:0000259" key="5">
    <source>
        <dbReference type="PROSITE" id="PS50827"/>
    </source>
</evidence>
<feature type="compositionally biased region" description="Polar residues" evidence="4">
    <location>
        <begin position="558"/>
        <end position="578"/>
    </location>
</feature>
<dbReference type="OrthoDB" id="332390at2759"/>
<dbReference type="GO" id="GO:0000785">
    <property type="term" value="C:chromatin"/>
    <property type="evidence" value="ECO:0007669"/>
    <property type="project" value="UniProtKB-ARBA"/>
</dbReference>
<feature type="compositionally biased region" description="Acidic residues" evidence="4">
    <location>
        <begin position="514"/>
        <end position="526"/>
    </location>
</feature>
<feature type="region of interest" description="Disordered" evidence="4">
    <location>
        <begin position="988"/>
        <end position="1015"/>
    </location>
</feature>
<dbReference type="AlphaFoldDB" id="A0A9W8DX26"/>
<feature type="compositionally biased region" description="Low complexity" evidence="4">
    <location>
        <begin position="333"/>
        <end position="346"/>
    </location>
</feature>
<feature type="region of interest" description="Disordered" evidence="4">
    <location>
        <begin position="376"/>
        <end position="401"/>
    </location>
</feature>
<dbReference type="EMBL" id="JANBPT010000026">
    <property type="protein sequence ID" value="KAJ1929702.1"/>
    <property type="molecule type" value="Genomic_DNA"/>
</dbReference>
<feature type="region of interest" description="Disordered" evidence="4">
    <location>
        <begin position="1"/>
        <end position="26"/>
    </location>
</feature>
<evidence type="ECO:0000313" key="7">
    <source>
        <dbReference type="EMBL" id="KAJ1929702.1"/>
    </source>
</evidence>
<dbReference type="Pfam" id="PF15613">
    <property type="entry name" value="WSD"/>
    <property type="match status" value="1"/>
</dbReference>
<feature type="compositionally biased region" description="Polar residues" evidence="4">
    <location>
        <begin position="740"/>
        <end position="753"/>
    </location>
</feature>
<evidence type="ECO:0000256" key="4">
    <source>
        <dbReference type="SAM" id="MobiDB-lite"/>
    </source>
</evidence>
<dbReference type="GO" id="GO:0031509">
    <property type="term" value="P:subtelomeric heterochromatin formation"/>
    <property type="evidence" value="ECO:0007669"/>
    <property type="project" value="TreeGrafter"/>
</dbReference>
<comment type="caution">
    <text evidence="7">The sequence shown here is derived from an EMBL/GenBank/DDBJ whole genome shotgun (WGS) entry which is preliminary data.</text>
</comment>
<evidence type="ECO:0000256" key="1">
    <source>
        <dbReference type="ARBA" id="ARBA00004123"/>
    </source>
</evidence>
<dbReference type="Pfam" id="PF10537">
    <property type="entry name" value="WAC_Acf1_DNA_bd"/>
    <property type="match status" value="1"/>
</dbReference>
<gene>
    <name evidence="7" type="ORF">IWQ60_000921</name>
</gene>
<dbReference type="Pfam" id="PF02791">
    <property type="entry name" value="DDT"/>
    <property type="match status" value="1"/>
</dbReference>
<feature type="region of interest" description="Disordered" evidence="4">
    <location>
        <begin position="718"/>
        <end position="760"/>
    </location>
</feature>
<sequence>MPLRNRSNEPFLKLRDPDASSPADHGKDVFYVPDSGEIVSTYEEYSQRLTELRRPNWQCSITGKTNLTYKEALESEQEAEERQSGLFNEGLKELVLRYAHGKTTPVRSVIADIHNFIRNNFFEGEFIHFFPPEHKRNLKHVRIVERIFRDENRELKERYGVDCPSHYIVRYVDQNGKELPGKEEREAPADSLWRPRVDCTREQLRALIRLHSTRSASTNAPLLLKPEVREQYGIHDEDVYDYSDQQRRLSGVFDVNEQLAAKAYKRKNLAAVADGIMAKKKPKTAEGFDGLMRSPTSGRVIRPPGSNAAPPISPRKLGKKGSKANLSASVTKGGSRAGSPAPAAAREPVPQKPQPLKFPIDDLNLLSLTSRAKPTSAQTKLDFGQKPLPAEGERGTTDGPSVELLDGWPVPCFDYIVPMRDVERLISTWSFLNVYSKPLYLSPFTLDDFEQALVHHAEDHGGEPCSLLIETFCACLSVLIDDYLAMASGKNKALVAAEPDSEAEMSDGSNTDAESADNGDSDDNDEALPTMSDLSSTMSTGASEPDRDGRRHRRDPATSRTASQRGQPTTDTTANNGAPGSASDAERRDVRSALQRVKVRLHREWPLTLIPPSRKHWEARLLGWLVASTEVPRHADPLAPVTSHLCEIYAKSPDRIGEAIERLSPAEKLRIYDQLIADAAASWGVRTYIEECHEHLSALRKERIDLNREMKRVNEERSQLLNSAKSGSEGGGGEVSGGETNATAGTTSSTPRNGTPEPLTSADLRKAARERAQQHNEHMKALRMLQDQEARNARKFDQLEKDWRRFSGFRVQPLGADRFYNTYWYLDGLGGSTTSGSGRLLVRFTTPTDPALLADDQVWATVKSFFPPNYPPLRPEWQEVLANPSSLATAATPFTTDDGSHENTPALGYHHQHQHPAEAIIQTTTDPTSLWGYYTDPDQLDHLIAWLNPKGHREVALLNQLNPIKHLVAASMRKRHQDLKAFYRSGAAEATRRVTRQPRNGGGSSSLQLQQPNVPPKVPYMAYRNKLVR</sequence>
<name>A0A9W8DX26_9FUNG</name>
<evidence type="ECO:0000256" key="3">
    <source>
        <dbReference type="PROSITE-ProRule" id="PRU00475"/>
    </source>
</evidence>
<dbReference type="InterPro" id="IPR013136">
    <property type="entry name" value="WSTF_Acf1_Cbp146"/>
</dbReference>
<protein>
    <submittedName>
        <fullName evidence="7">Uncharacterized protein</fullName>
    </submittedName>
</protein>
<evidence type="ECO:0000313" key="8">
    <source>
        <dbReference type="Proteomes" id="UP001150569"/>
    </source>
</evidence>
<dbReference type="PANTHER" id="PTHR32075">
    <property type="entry name" value="ISWI CHROMATIN-REMODELING COMPLEX SUBUNIT YPL216W-RELATED"/>
    <property type="match status" value="1"/>
</dbReference>
<organism evidence="7 8">
    <name type="scientific">Tieghemiomyces parasiticus</name>
    <dbReference type="NCBI Taxonomy" id="78921"/>
    <lineage>
        <taxon>Eukaryota</taxon>
        <taxon>Fungi</taxon>
        <taxon>Fungi incertae sedis</taxon>
        <taxon>Zoopagomycota</taxon>
        <taxon>Kickxellomycotina</taxon>
        <taxon>Dimargaritomycetes</taxon>
        <taxon>Dimargaritales</taxon>
        <taxon>Dimargaritaceae</taxon>
        <taxon>Tieghemiomyces</taxon>
    </lineage>
</organism>